<evidence type="ECO:0000313" key="2">
    <source>
        <dbReference type="EMBL" id="CAB4558120.1"/>
    </source>
</evidence>
<proteinExistence type="predicted"/>
<organism evidence="2">
    <name type="scientific">freshwater metagenome</name>
    <dbReference type="NCBI Taxonomy" id="449393"/>
    <lineage>
        <taxon>unclassified sequences</taxon>
        <taxon>metagenomes</taxon>
        <taxon>ecological metagenomes</taxon>
    </lineage>
</organism>
<reference evidence="2" key="1">
    <citation type="submission" date="2020-05" db="EMBL/GenBank/DDBJ databases">
        <authorList>
            <person name="Chiriac C."/>
            <person name="Salcher M."/>
            <person name="Ghai R."/>
            <person name="Kavagutti S V."/>
        </authorList>
    </citation>
    <scope>NUCLEOTIDE SEQUENCE</scope>
</reference>
<gene>
    <name evidence="2" type="ORF">UFOPK1581_00606</name>
</gene>
<dbReference type="AlphaFoldDB" id="A0A6J6D2P7"/>
<protein>
    <submittedName>
        <fullName evidence="2">Unannotated protein</fullName>
    </submittedName>
</protein>
<sequence length="62" mass="6646">MELLIAFMESDKRMLGGLGEFFSTITQSPKAAAVLPGNKDATWPSSPIPSRTKSNFGSIDSI</sequence>
<name>A0A6J6D2P7_9ZZZZ</name>
<evidence type="ECO:0000256" key="1">
    <source>
        <dbReference type="SAM" id="MobiDB-lite"/>
    </source>
</evidence>
<feature type="region of interest" description="Disordered" evidence="1">
    <location>
        <begin position="37"/>
        <end position="62"/>
    </location>
</feature>
<accession>A0A6J6D2P7</accession>
<dbReference type="EMBL" id="CAEZTB010000093">
    <property type="protein sequence ID" value="CAB4558120.1"/>
    <property type="molecule type" value="Genomic_DNA"/>
</dbReference>
<feature type="compositionally biased region" description="Polar residues" evidence="1">
    <location>
        <begin position="43"/>
        <end position="62"/>
    </location>
</feature>